<dbReference type="RefSeq" id="WP_157459723.1">
    <property type="nucleotide sequence ID" value="NZ_WQLB01000017.1"/>
</dbReference>
<name>A0A7C9I3S7_9DEIO</name>
<reference evidence="2 3" key="1">
    <citation type="submission" date="2019-12" db="EMBL/GenBank/DDBJ databases">
        <title>Deinococcus sp. HMF7620 Genome sequencing and assembly.</title>
        <authorList>
            <person name="Kang H."/>
            <person name="Kim H."/>
            <person name="Joh K."/>
        </authorList>
    </citation>
    <scope>NUCLEOTIDE SEQUENCE [LARGE SCALE GENOMIC DNA]</scope>
    <source>
        <strain evidence="2 3">HMF7620</strain>
    </source>
</reference>
<organism evidence="2 3">
    <name type="scientific">Deinococcus arboris</name>
    <dbReference type="NCBI Taxonomy" id="2682977"/>
    <lineage>
        <taxon>Bacteria</taxon>
        <taxon>Thermotogati</taxon>
        <taxon>Deinococcota</taxon>
        <taxon>Deinococci</taxon>
        <taxon>Deinococcales</taxon>
        <taxon>Deinococcaceae</taxon>
        <taxon>Deinococcus</taxon>
    </lineage>
</organism>
<dbReference type="PROSITE" id="PS51257">
    <property type="entry name" value="PROKAR_LIPOPROTEIN"/>
    <property type="match status" value="1"/>
</dbReference>
<evidence type="ECO:0000313" key="2">
    <source>
        <dbReference type="EMBL" id="MVN87671.1"/>
    </source>
</evidence>
<dbReference type="EMBL" id="WQLB01000017">
    <property type="protein sequence ID" value="MVN87671.1"/>
    <property type="molecule type" value="Genomic_DNA"/>
</dbReference>
<feature type="chain" id="PRO_5028839634" evidence="1">
    <location>
        <begin position="28"/>
        <end position="153"/>
    </location>
</feature>
<protein>
    <submittedName>
        <fullName evidence="2">Uncharacterized protein</fullName>
    </submittedName>
</protein>
<evidence type="ECO:0000313" key="3">
    <source>
        <dbReference type="Proteomes" id="UP000483286"/>
    </source>
</evidence>
<comment type="caution">
    <text evidence="2">The sequence shown here is derived from an EMBL/GenBank/DDBJ whole genome shotgun (WGS) entry which is preliminary data.</text>
</comment>
<keyword evidence="3" id="KW-1185">Reference proteome</keyword>
<keyword evidence="1" id="KW-0732">Signal</keyword>
<dbReference type="Proteomes" id="UP000483286">
    <property type="component" value="Unassembled WGS sequence"/>
</dbReference>
<dbReference type="AlphaFoldDB" id="A0A7C9I3S7"/>
<accession>A0A7C9I3S7</accession>
<proteinExistence type="predicted"/>
<feature type="signal peptide" evidence="1">
    <location>
        <begin position="1"/>
        <end position="27"/>
    </location>
</feature>
<evidence type="ECO:0000256" key="1">
    <source>
        <dbReference type="SAM" id="SignalP"/>
    </source>
</evidence>
<sequence>MKKQQPVRFLLLAVPVLLAACQTSLTAAPSASSPVAAQTTQNFQLTARVPVRVARAGDIDTVLTLMNTSAQSQQVDMNLCPVAVTAKSVRTGATITLMDPAATLCARYIQPVTLAPGGSARYPMSVPGLSQAGEYVVTFSTRYAKTTARITVQ</sequence>
<gene>
    <name evidence="2" type="ORF">GO986_12955</name>
</gene>